<evidence type="ECO:0000313" key="2">
    <source>
        <dbReference type="EMBL" id="CAD9076887.1"/>
    </source>
</evidence>
<feature type="compositionally biased region" description="Basic and acidic residues" evidence="1">
    <location>
        <begin position="689"/>
        <end position="703"/>
    </location>
</feature>
<feature type="compositionally biased region" description="Basic residues" evidence="1">
    <location>
        <begin position="657"/>
        <end position="669"/>
    </location>
</feature>
<reference evidence="2" key="1">
    <citation type="submission" date="2021-01" db="EMBL/GenBank/DDBJ databases">
        <authorList>
            <person name="Corre E."/>
            <person name="Pelletier E."/>
            <person name="Niang G."/>
            <person name="Scheremetjew M."/>
            <person name="Finn R."/>
            <person name="Kale V."/>
            <person name="Holt S."/>
            <person name="Cochrane G."/>
            <person name="Meng A."/>
            <person name="Brown T."/>
            <person name="Cohen L."/>
        </authorList>
    </citation>
    <scope>NUCLEOTIDE SEQUENCE</scope>
    <source>
        <strain evidence="2">WS</strain>
    </source>
</reference>
<accession>A0A7S1KKW7</accession>
<gene>
    <name evidence="2" type="ORF">PCOS0759_LOCUS118</name>
</gene>
<evidence type="ECO:0008006" key="3">
    <source>
        <dbReference type="Google" id="ProtNLM"/>
    </source>
</evidence>
<organism evidence="2">
    <name type="scientific">Percolomonas cosmopolitus</name>
    <dbReference type="NCBI Taxonomy" id="63605"/>
    <lineage>
        <taxon>Eukaryota</taxon>
        <taxon>Discoba</taxon>
        <taxon>Heterolobosea</taxon>
        <taxon>Tetramitia</taxon>
        <taxon>Eutetramitia</taxon>
        <taxon>Percolomonadidae</taxon>
        <taxon>Percolomonas</taxon>
    </lineage>
</organism>
<protein>
    <recommendedName>
        <fullName evidence="3">CUE domain-containing protein</fullName>
    </recommendedName>
</protein>
<feature type="region of interest" description="Disordered" evidence="1">
    <location>
        <begin position="642"/>
        <end position="744"/>
    </location>
</feature>
<dbReference type="EMBL" id="HBGD01000150">
    <property type="protein sequence ID" value="CAD9076887.1"/>
    <property type="molecule type" value="Transcribed_RNA"/>
</dbReference>
<feature type="compositionally biased region" description="Polar residues" evidence="1">
    <location>
        <begin position="645"/>
        <end position="656"/>
    </location>
</feature>
<feature type="compositionally biased region" description="Basic residues" evidence="1">
    <location>
        <begin position="718"/>
        <end position="744"/>
    </location>
</feature>
<name>A0A7S1KKW7_9EUKA</name>
<evidence type="ECO:0000256" key="1">
    <source>
        <dbReference type="SAM" id="MobiDB-lite"/>
    </source>
</evidence>
<sequence>MTPFLSFIQKNRDFFLEFFWHMRRPWDLGGLHSDQPQQDIVQLLIRVTSLAEQEDDQPQGARMPDSFTELTSSAVSLRYFHQDILNVSRSVMRVYWKLLMEFEVVPRDLDTVPLWTDLMSVYGFQNREIVRNFTLQWLIVEKNGEILVGKRKLNFTSFWNGICDSLQNVCQQVRENIALNSSNFNVHEVCLFLYDCSFSLRCMFEICPLFAWTTLENSENLPPFTVNDAKNNLPLLYWITVTYEFALEHMRMTTNAEERSTYDLIPFFLEQTRQNFQAVADVIMRELFTETLVAPAGNDSKGPMVQDILLERYFTPLLKKYPRDTLLERLKIFATDYLDGSLRGIDPPSQRDKFLERVNTAFSATIQMLSSATSAFIDSASQGNNTLREQLTGRSSLGLLIAEYDQYFNFIDSLEYRKSAGVQPGESADLIMDIVRAFKEAHQDRLNSHESVGEFYALRDAKLERLKKRYPKYGEIFLRTCLEYENGDVSSVEKMIESNNLPADLRGINKFQKGAFASTFGTEQDISSITSPSTASDFNSPVPWEQADIFADPADMHVVVGKKYKTPKMDKLDEGLRRRIAESIQYDDEYDDTYDAINEYSTVADGDEEESLQKMADINRGTTGEPGHGGGHPKHSKAVVHRNVDSQSNRGAQQHAQRGRGGRGGRSRRGGYTSHHNLQQDTVELGPLNDKKNKVSFHSKDSEEVSEDGASGGFTGRGRGRGGGRNKNARRRASKKRMTSLHTS</sequence>
<dbReference type="AlphaFoldDB" id="A0A7S1KKW7"/>
<proteinExistence type="predicted"/>